<protein>
    <recommendedName>
        <fullName evidence="4">DUF2147 domain-containing protein</fullName>
    </recommendedName>
</protein>
<evidence type="ECO:0000313" key="2">
    <source>
        <dbReference type="EMBL" id="CAA7390665.1"/>
    </source>
</evidence>
<keyword evidence="3" id="KW-1185">Reference proteome</keyword>
<dbReference type="RefSeq" id="WP_162073790.1">
    <property type="nucleotide sequence ID" value="NZ_CACVBY010000075.1"/>
</dbReference>
<organism evidence="2 3">
    <name type="scientific">Chryseobacterium fistulae</name>
    <dbReference type="NCBI Taxonomy" id="2675058"/>
    <lineage>
        <taxon>Bacteria</taxon>
        <taxon>Pseudomonadati</taxon>
        <taxon>Bacteroidota</taxon>
        <taxon>Flavobacteriia</taxon>
        <taxon>Flavobacteriales</taxon>
        <taxon>Weeksellaceae</taxon>
        <taxon>Chryseobacterium group</taxon>
        <taxon>Chryseobacterium</taxon>
    </lineage>
</organism>
<proteinExistence type="predicted"/>
<feature type="chain" id="PRO_5026765403" description="DUF2147 domain-containing protein" evidence="1">
    <location>
        <begin position="19"/>
        <end position="157"/>
    </location>
</feature>
<gene>
    <name evidence="2" type="ORF">CHRY9393_02766</name>
</gene>
<sequence length="157" mass="18551">MKKFLFFFILLFSNFMWAQMPDISMVWLNDSMPYTGTIGNDKKEIKLKITTSEQSKKNDQEYLVSGYSIVDQNYTKFEGKFLINKYKDASKKGTVYGQYELAEEIKGKHSGKFIGKFIYTFKWNKKTEKIDAQYLELIGDWKSYDGSLDFRTRLKNQ</sequence>
<evidence type="ECO:0000313" key="3">
    <source>
        <dbReference type="Proteomes" id="UP000445309"/>
    </source>
</evidence>
<name>A0A6N4XZ09_9FLAO</name>
<dbReference type="AlphaFoldDB" id="A0A6N4XZ09"/>
<evidence type="ECO:0000256" key="1">
    <source>
        <dbReference type="SAM" id="SignalP"/>
    </source>
</evidence>
<evidence type="ECO:0008006" key="4">
    <source>
        <dbReference type="Google" id="ProtNLM"/>
    </source>
</evidence>
<dbReference type="EMBL" id="CACVBY010000075">
    <property type="protein sequence ID" value="CAA7390665.1"/>
    <property type="molecule type" value="Genomic_DNA"/>
</dbReference>
<dbReference type="Proteomes" id="UP000445309">
    <property type="component" value="Unassembled WGS sequence"/>
</dbReference>
<accession>A0A6N4XZ09</accession>
<feature type="signal peptide" evidence="1">
    <location>
        <begin position="1"/>
        <end position="18"/>
    </location>
</feature>
<keyword evidence="1" id="KW-0732">Signal</keyword>
<reference evidence="2 3" key="1">
    <citation type="submission" date="2020-01" db="EMBL/GenBank/DDBJ databases">
        <authorList>
            <person name="Rodrigo-Torres L."/>
            <person name="Arahal R. D."/>
            <person name="Lucena T."/>
        </authorList>
    </citation>
    <scope>NUCLEOTIDE SEQUENCE [LARGE SCALE GENOMIC DNA]</scope>
    <source>
        <strain evidence="2 3">CECT 9393</strain>
    </source>
</reference>